<name>A0AC35TR71_9BILA</name>
<protein>
    <submittedName>
        <fullName evidence="2">Kinesin motor domain-containing protein</fullName>
    </submittedName>
</protein>
<accession>A0AC35TR71</accession>
<sequence length="1127" mass="125863">MAPTTDGINGPLIPPSTIKAITMAGNPNMPIRVTNIHKRTMATKCLSELFQLLFNGHDTSLLYMGALGQSKQHFLYSEVPSNYGFFLHTLEWAFTLLHQYQKTNLGSSAHIRLSAIHYSQRNNAITDLLSTFSSSTKKANITIAPDSDGNLQIINLTELKIESMSEAVVYMERVMEFQNLGEYETQRTEHTFYYINLYRNNKCDDLNNTKFALSGTEKIEGKSRLCMIDMGLGEKNSKGDSTLITMPKISTLLQHLFQGQRTVAVKYSLFTDLLLESIGSSKNKSSVMLTAFSPDDRVNETANIFPLFYKLLKATSSRKAGGGWKNKPDNNETSNIPHPPSGSLIPDYLSYSEQSTAETAIFMGTSSEGTSVATPTSKQPQIRKKVYGEPVEIDCCRVSKQSPIPPPPPTVPLFERRGSIDSKTSSQRHTSKKVLLENVKCNEIIDSQKHQMILKWVESQNEGKDEAMIFENDYAQINKKSRLNRKSDCGIQCDDNEIDYELMRHWTAARHLDDITEVEEETSMRSSGFGKLTIINNHQREALADKLTFREDLCNIDKILSPAKMLNKKKYLHDENGFCLLSLEDLSANVTEHSEDDFDCESIPDDDLEKAKVASMTSLKSHKFIMKMEESKLYHNTIAEEIKPTSNNIPEDPSLTMTSTTNSDSYIPNDMDIFRRASLLEQYAATKLDLLLQKEDIENQKKSAISRKLRSVISLENLLKCCDRTGTTSADLSLASNEDGMFCYDSSVVTNESCLKNQANKIVNKDSLNGNTGSLKLKGKSSPKALRCCIKGQGDSDSNLSASKCQISDSNSTKDQMPSLANSQMTREDVQQIKDQLNNYERKKNNSFGVSRGHSSLPVTPIRQLSLQSPLKRLEEAERKIRGQGGATTSTFNQHNNLGSFSSSSGTLPTRLPKAITPTRRNNLKVVQSSKSSNLPIYISSAAVAARLPPSPYAKRTNAKMVDYNNSSTLSSGHGSDETGSYGYVGTTTLNNNNGKPFTPASQLVKGLEVKKAKNRESFSASSGYESADYIRYSKISKEKVINGKVNDEKISELKTEQEVLRNELREAQDRIHMGTEDEEETSLNDERRFENVDKDTVMETLQAESTILKKRIIACRNHVMMVTSFL</sequence>
<dbReference type="Proteomes" id="UP000095286">
    <property type="component" value="Unplaced"/>
</dbReference>
<reference evidence="2" key="1">
    <citation type="submission" date="2016-11" db="UniProtKB">
        <authorList>
            <consortium name="WormBaseParasite"/>
        </authorList>
    </citation>
    <scope>IDENTIFICATION</scope>
    <source>
        <strain evidence="2">KR3021</strain>
    </source>
</reference>
<dbReference type="WBParaSite" id="RSKR_0000333400.1">
    <property type="protein sequence ID" value="RSKR_0000333400.1"/>
    <property type="gene ID" value="RSKR_0000333400"/>
</dbReference>
<evidence type="ECO:0000313" key="1">
    <source>
        <dbReference type="Proteomes" id="UP000095286"/>
    </source>
</evidence>
<organism evidence="1 2">
    <name type="scientific">Rhabditophanes sp. KR3021</name>
    <dbReference type="NCBI Taxonomy" id="114890"/>
    <lineage>
        <taxon>Eukaryota</taxon>
        <taxon>Metazoa</taxon>
        <taxon>Ecdysozoa</taxon>
        <taxon>Nematoda</taxon>
        <taxon>Chromadorea</taxon>
        <taxon>Rhabditida</taxon>
        <taxon>Tylenchina</taxon>
        <taxon>Panagrolaimomorpha</taxon>
        <taxon>Strongyloidoidea</taxon>
        <taxon>Alloionematidae</taxon>
        <taxon>Rhabditophanes</taxon>
    </lineage>
</organism>
<evidence type="ECO:0000313" key="2">
    <source>
        <dbReference type="WBParaSite" id="RSKR_0000333400.1"/>
    </source>
</evidence>
<proteinExistence type="predicted"/>